<dbReference type="RefSeq" id="WP_134826646.1">
    <property type="nucleotide sequence ID" value="NZ_SPDQ01000014.1"/>
</dbReference>
<dbReference type="PANTHER" id="PTHR33452">
    <property type="entry name" value="OXIDOREDUCTASE CATD-RELATED"/>
    <property type="match status" value="1"/>
</dbReference>
<dbReference type="PANTHER" id="PTHR33452:SF1">
    <property type="entry name" value="INNER MEMBRANE PROTEIN YPHA-RELATED"/>
    <property type="match status" value="1"/>
</dbReference>
<feature type="transmembrane region" description="Helical" evidence="7">
    <location>
        <begin position="30"/>
        <end position="55"/>
    </location>
</feature>
<gene>
    <name evidence="8" type="ORF">E4J90_12975</name>
</gene>
<dbReference type="AlphaFoldDB" id="A0A4Y8VIU7"/>
<evidence type="ECO:0000313" key="8">
    <source>
        <dbReference type="EMBL" id="TFH80372.1"/>
    </source>
</evidence>
<organism evidence="8 9">
    <name type="scientific">Pseudomonas kribbensis</name>
    <dbReference type="NCBI Taxonomy" id="1628086"/>
    <lineage>
        <taxon>Bacteria</taxon>
        <taxon>Pseudomonadati</taxon>
        <taxon>Pseudomonadota</taxon>
        <taxon>Gammaproteobacteria</taxon>
        <taxon>Pseudomonadales</taxon>
        <taxon>Pseudomonadaceae</taxon>
        <taxon>Pseudomonas</taxon>
    </lineage>
</organism>
<dbReference type="InterPro" id="IPR032808">
    <property type="entry name" value="DoxX"/>
</dbReference>
<dbReference type="OrthoDB" id="9792760at2"/>
<feature type="transmembrane region" description="Helical" evidence="7">
    <location>
        <begin position="61"/>
        <end position="82"/>
    </location>
</feature>
<evidence type="ECO:0000256" key="4">
    <source>
        <dbReference type="ARBA" id="ARBA00022692"/>
    </source>
</evidence>
<comment type="similarity">
    <text evidence="2">Belongs to the DoxX family.</text>
</comment>
<name>A0A4Y8VIU7_9PSED</name>
<accession>A0A4Y8VIU7</accession>
<dbReference type="EMBL" id="SPDQ01000014">
    <property type="protein sequence ID" value="TFH80372.1"/>
    <property type="molecule type" value="Genomic_DNA"/>
</dbReference>
<evidence type="ECO:0000256" key="5">
    <source>
        <dbReference type="ARBA" id="ARBA00022989"/>
    </source>
</evidence>
<keyword evidence="3" id="KW-1003">Cell membrane</keyword>
<proteinExistence type="inferred from homology"/>
<comment type="subcellular location">
    <subcellularLocation>
        <location evidence="1">Cell membrane</location>
        <topology evidence="1">Multi-pass membrane protein</topology>
    </subcellularLocation>
</comment>
<comment type="caution">
    <text evidence="8">The sequence shown here is derived from an EMBL/GenBank/DDBJ whole genome shotgun (WGS) entry which is preliminary data.</text>
</comment>
<evidence type="ECO:0000313" key="9">
    <source>
        <dbReference type="Proteomes" id="UP000297555"/>
    </source>
</evidence>
<dbReference type="GO" id="GO:0005886">
    <property type="term" value="C:plasma membrane"/>
    <property type="evidence" value="ECO:0007669"/>
    <property type="project" value="UniProtKB-SubCell"/>
</dbReference>
<keyword evidence="6 7" id="KW-0472">Membrane</keyword>
<evidence type="ECO:0000256" key="1">
    <source>
        <dbReference type="ARBA" id="ARBA00004651"/>
    </source>
</evidence>
<keyword evidence="5 7" id="KW-1133">Transmembrane helix</keyword>
<evidence type="ECO:0000256" key="6">
    <source>
        <dbReference type="ARBA" id="ARBA00023136"/>
    </source>
</evidence>
<evidence type="ECO:0000256" key="3">
    <source>
        <dbReference type="ARBA" id="ARBA00022475"/>
    </source>
</evidence>
<evidence type="ECO:0000256" key="7">
    <source>
        <dbReference type="SAM" id="Phobius"/>
    </source>
</evidence>
<dbReference type="Pfam" id="PF07681">
    <property type="entry name" value="DoxX"/>
    <property type="match status" value="1"/>
</dbReference>
<reference evidence="8 9" key="1">
    <citation type="submission" date="2019-03" db="EMBL/GenBank/DDBJ databases">
        <title>Draft genome sequence of humic substances-degrading Pseudomonas kribbensis CHA-19 from forest soil.</title>
        <authorList>
            <person name="Kim D."/>
        </authorList>
    </citation>
    <scope>NUCLEOTIDE SEQUENCE [LARGE SCALE GENOMIC DNA]</scope>
    <source>
        <strain evidence="8 9">CHA-19</strain>
    </source>
</reference>
<sequence>MATSANIAQATSVQNASDTKQASAALIGRVLLSVIFILSGFSKLAAPAMMIGYIGSVGLPLPQVALALAIIVEIGGGLALIAGYRTRTVAAVLAAFSVVTALAFHNALADQNQFIHFFKNIAMAGGLLQVVAFGAGRFSLDARRR</sequence>
<dbReference type="Proteomes" id="UP000297555">
    <property type="component" value="Unassembled WGS sequence"/>
</dbReference>
<feature type="transmembrane region" description="Helical" evidence="7">
    <location>
        <begin position="121"/>
        <end position="140"/>
    </location>
</feature>
<protein>
    <submittedName>
        <fullName evidence="8">DoxX family protein</fullName>
    </submittedName>
</protein>
<evidence type="ECO:0000256" key="2">
    <source>
        <dbReference type="ARBA" id="ARBA00006679"/>
    </source>
</evidence>
<dbReference type="InterPro" id="IPR051907">
    <property type="entry name" value="DoxX-like_oxidoreductase"/>
</dbReference>
<feature type="transmembrane region" description="Helical" evidence="7">
    <location>
        <begin position="89"/>
        <end position="109"/>
    </location>
</feature>
<keyword evidence="4 7" id="KW-0812">Transmembrane</keyword>